<dbReference type="SUPFAM" id="SSF47384">
    <property type="entry name" value="Homodimeric domain of signal transducing histidine kinase"/>
    <property type="match status" value="1"/>
</dbReference>
<dbReference type="InterPro" id="IPR004358">
    <property type="entry name" value="Sig_transdc_His_kin-like_C"/>
</dbReference>
<name>A0ABW7A1J9_9HYPH</name>
<keyword evidence="10" id="KW-0547">Nucleotide-binding</keyword>
<dbReference type="GO" id="GO:0005524">
    <property type="term" value="F:ATP binding"/>
    <property type="evidence" value="ECO:0007669"/>
    <property type="project" value="UniProtKB-KW"/>
</dbReference>
<keyword evidence="4" id="KW-0808">Transferase</keyword>
<evidence type="ECO:0000256" key="6">
    <source>
        <dbReference type="ARBA" id="ARBA00023012"/>
    </source>
</evidence>
<comment type="caution">
    <text evidence="10">The sequence shown here is derived from an EMBL/GenBank/DDBJ whole genome shotgun (WGS) entry which is preliminary data.</text>
</comment>
<dbReference type="InterPro" id="IPR005467">
    <property type="entry name" value="His_kinase_dom"/>
</dbReference>
<feature type="transmembrane region" description="Helical" evidence="8">
    <location>
        <begin position="83"/>
        <end position="100"/>
    </location>
</feature>
<evidence type="ECO:0000256" key="5">
    <source>
        <dbReference type="ARBA" id="ARBA00022777"/>
    </source>
</evidence>
<dbReference type="EMBL" id="JBAFVH010000017">
    <property type="protein sequence ID" value="MFG1374894.1"/>
    <property type="molecule type" value="Genomic_DNA"/>
</dbReference>
<dbReference type="CDD" id="cd00075">
    <property type="entry name" value="HATPase"/>
    <property type="match status" value="1"/>
</dbReference>
<evidence type="ECO:0000256" key="3">
    <source>
        <dbReference type="ARBA" id="ARBA00022553"/>
    </source>
</evidence>
<sequence length="513" mass="53975">MAGPERDTDLQHAAASRGEADGASGQRGPVAAEAQARAVEVGAVETKGPEAKGAEASVGTPGSPASGSPLAGGPTQQGPRRRALFLMAALALAAVAGVALDALDPLLAALMVALLVALLFSLPAAPAVPSLPEALLMPPPPAPPVRGDAQAAAVVAALPEPALLLSATGEIITANERFALAIGATRVGDPLSFVVRVPEVLDAVRAAAEDGLPRRVEFAERIPLDRWLEAHVVPLRLEAQSASPLGHRSGGRRAADAPDAVLLTFRDLTQQRRVEQMRADFVANASHELRTPLASLSGFIETLQGPARNDAPARERFLAIMAAQARRMSRLIDDLLSLSRIELNAHVRPQTKVDLAGILAHVCDTLSPLARDRGVALEQVKDAAPLEVLGDRDELIRLFENLVENALKYGAPGKRIEVRLFRENGTAVVSIRDFGPGIPPEHLPRLTERFYRVDVAASRDQGGTGLGLAIVKHIVARHRGRLGIDSVLGEGATFSVRLDALPGPEKNSDRTAA</sequence>
<gene>
    <name evidence="10" type="ORF">V5F32_22160</name>
</gene>
<feature type="compositionally biased region" description="Low complexity" evidence="7">
    <location>
        <begin position="30"/>
        <end position="45"/>
    </location>
</feature>
<accession>A0ABW7A1J9</accession>
<feature type="compositionally biased region" description="Basic and acidic residues" evidence="7">
    <location>
        <begin position="1"/>
        <end position="10"/>
    </location>
</feature>
<proteinExistence type="predicted"/>
<dbReference type="SUPFAM" id="SSF55874">
    <property type="entry name" value="ATPase domain of HSP90 chaperone/DNA topoisomerase II/histidine kinase"/>
    <property type="match status" value="1"/>
</dbReference>
<evidence type="ECO:0000256" key="1">
    <source>
        <dbReference type="ARBA" id="ARBA00000085"/>
    </source>
</evidence>
<evidence type="ECO:0000256" key="4">
    <source>
        <dbReference type="ARBA" id="ARBA00022679"/>
    </source>
</evidence>
<dbReference type="EC" id="2.7.13.3" evidence="2"/>
<dbReference type="Proteomes" id="UP001604002">
    <property type="component" value="Unassembled WGS sequence"/>
</dbReference>
<dbReference type="RefSeq" id="WP_393994461.1">
    <property type="nucleotide sequence ID" value="NZ_JBAFVH010000017.1"/>
</dbReference>
<evidence type="ECO:0000313" key="10">
    <source>
        <dbReference type="EMBL" id="MFG1374894.1"/>
    </source>
</evidence>
<feature type="compositionally biased region" description="Low complexity" evidence="7">
    <location>
        <begin position="56"/>
        <end position="74"/>
    </location>
</feature>
<keyword evidence="8" id="KW-0472">Membrane</keyword>
<keyword evidence="8" id="KW-0812">Transmembrane</keyword>
<dbReference type="PANTHER" id="PTHR45453:SF1">
    <property type="entry name" value="PHOSPHATE REGULON SENSOR PROTEIN PHOR"/>
    <property type="match status" value="1"/>
</dbReference>
<evidence type="ECO:0000256" key="7">
    <source>
        <dbReference type="SAM" id="MobiDB-lite"/>
    </source>
</evidence>
<dbReference type="InterPro" id="IPR036097">
    <property type="entry name" value="HisK_dim/P_sf"/>
</dbReference>
<keyword evidence="5" id="KW-0418">Kinase</keyword>
<evidence type="ECO:0000259" key="9">
    <source>
        <dbReference type="PROSITE" id="PS50109"/>
    </source>
</evidence>
<keyword evidence="6" id="KW-0902">Two-component regulatory system</keyword>
<evidence type="ECO:0000256" key="2">
    <source>
        <dbReference type="ARBA" id="ARBA00012438"/>
    </source>
</evidence>
<dbReference type="PRINTS" id="PR00344">
    <property type="entry name" value="BCTRLSENSOR"/>
</dbReference>
<feature type="domain" description="Histidine kinase" evidence="9">
    <location>
        <begin position="284"/>
        <end position="502"/>
    </location>
</feature>
<keyword evidence="3" id="KW-0597">Phosphoprotein</keyword>
<dbReference type="Pfam" id="PF00512">
    <property type="entry name" value="HisKA"/>
    <property type="match status" value="1"/>
</dbReference>
<dbReference type="Gene3D" id="1.10.287.130">
    <property type="match status" value="1"/>
</dbReference>
<keyword evidence="11" id="KW-1185">Reference proteome</keyword>
<keyword evidence="8" id="KW-1133">Transmembrane helix</keyword>
<dbReference type="InterPro" id="IPR003594">
    <property type="entry name" value="HATPase_dom"/>
</dbReference>
<dbReference type="Gene3D" id="3.30.565.10">
    <property type="entry name" value="Histidine kinase-like ATPase, C-terminal domain"/>
    <property type="match status" value="1"/>
</dbReference>
<dbReference type="PANTHER" id="PTHR45453">
    <property type="entry name" value="PHOSPHATE REGULON SENSOR PROTEIN PHOR"/>
    <property type="match status" value="1"/>
</dbReference>
<feature type="transmembrane region" description="Helical" evidence="8">
    <location>
        <begin position="106"/>
        <end position="128"/>
    </location>
</feature>
<comment type="catalytic activity">
    <reaction evidence="1">
        <text>ATP + protein L-histidine = ADP + protein N-phospho-L-histidine.</text>
        <dbReference type="EC" id="2.7.13.3"/>
    </reaction>
</comment>
<dbReference type="SMART" id="SM00388">
    <property type="entry name" value="HisKA"/>
    <property type="match status" value="1"/>
</dbReference>
<dbReference type="InterPro" id="IPR003661">
    <property type="entry name" value="HisK_dim/P_dom"/>
</dbReference>
<dbReference type="InterPro" id="IPR036890">
    <property type="entry name" value="HATPase_C_sf"/>
</dbReference>
<evidence type="ECO:0000313" key="11">
    <source>
        <dbReference type="Proteomes" id="UP001604002"/>
    </source>
</evidence>
<keyword evidence="10" id="KW-0067">ATP-binding</keyword>
<reference evidence="10 11" key="1">
    <citation type="submission" date="2024-02" db="EMBL/GenBank/DDBJ databases">
        <title>Expansion and revision of Xanthobacter and proposal of Roseixanthobacter gen. nov.</title>
        <authorList>
            <person name="Soltysiak M.P.M."/>
            <person name="Jalihal A."/>
            <person name="Ory A."/>
            <person name="Chrisophersen C."/>
            <person name="Lee A.D."/>
            <person name="Boulton J."/>
            <person name="Springer M."/>
        </authorList>
    </citation>
    <scope>NUCLEOTIDE SEQUENCE [LARGE SCALE GENOMIC DNA]</scope>
    <source>
        <strain evidence="10 11">23A</strain>
    </source>
</reference>
<feature type="region of interest" description="Disordered" evidence="7">
    <location>
        <begin position="1"/>
        <end position="78"/>
    </location>
</feature>
<dbReference type="PROSITE" id="PS50109">
    <property type="entry name" value="HIS_KIN"/>
    <property type="match status" value="1"/>
</dbReference>
<evidence type="ECO:0000256" key="8">
    <source>
        <dbReference type="SAM" id="Phobius"/>
    </source>
</evidence>
<protein>
    <recommendedName>
        <fullName evidence="2">histidine kinase</fullName>
        <ecNumber evidence="2">2.7.13.3</ecNumber>
    </recommendedName>
</protein>
<dbReference type="InterPro" id="IPR050351">
    <property type="entry name" value="BphY/WalK/GraS-like"/>
</dbReference>
<dbReference type="CDD" id="cd00082">
    <property type="entry name" value="HisKA"/>
    <property type="match status" value="1"/>
</dbReference>
<organism evidence="10 11">
    <name type="scientific">Xanthobacter oligotrophicus</name>
    <dbReference type="NCBI Taxonomy" id="2607286"/>
    <lineage>
        <taxon>Bacteria</taxon>
        <taxon>Pseudomonadati</taxon>
        <taxon>Pseudomonadota</taxon>
        <taxon>Alphaproteobacteria</taxon>
        <taxon>Hyphomicrobiales</taxon>
        <taxon>Xanthobacteraceae</taxon>
        <taxon>Xanthobacter</taxon>
    </lineage>
</organism>
<dbReference type="Pfam" id="PF02518">
    <property type="entry name" value="HATPase_c"/>
    <property type="match status" value="1"/>
</dbReference>
<dbReference type="Gene3D" id="3.30.450.20">
    <property type="entry name" value="PAS domain"/>
    <property type="match status" value="1"/>
</dbReference>
<dbReference type="SMART" id="SM00387">
    <property type="entry name" value="HATPase_c"/>
    <property type="match status" value="1"/>
</dbReference>